<organism evidence="2 3">
    <name type="scientific">Hungatella hathewayi</name>
    <dbReference type="NCBI Taxonomy" id="154046"/>
    <lineage>
        <taxon>Bacteria</taxon>
        <taxon>Bacillati</taxon>
        <taxon>Bacillota</taxon>
        <taxon>Clostridia</taxon>
        <taxon>Lachnospirales</taxon>
        <taxon>Lachnospiraceae</taxon>
        <taxon>Hungatella</taxon>
    </lineage>
</organism>
<dbReference type="SUPFAM" id="SSF46785">
    <property type="entry name" value="Winged helix' DNA-binding domain"/>
    <property type="match status" value="1"/>
</dbReference>
<dbReference type="InterPro" id="IPR005149">
    <property type="entry name" value="Tscrpt_reg_PadR_N"/>
</dbReference>
<protein>
    <submittedName>
        <fullName evidence="2">PadR family transcriptional regulator</fullName>
    </submittedName>
</protein>
<evidence type="ECO:0000259" key="1">
    <source>
        <dbReference type="Pfam" id="PF03551"/>
    </source>
</evidence>
<evidence type="ECO:0000313" key="3">
    <source>
        <dbReference type="Proteomes" id="UP000263014"/>
    </source>
</evidence>
<dbReference type="PANTHER" id="PTHR33169:SF14">
    <property type="entry name" value="TRANSCRIPTIONAL REGULATOR RV3488"/>
    <property type="match status" value="1"/>
</dbReference>
<name>A0A374P9F2_9FIRM</name>
<accession>A0A374P9F2</accession>
<sequence length="113" mass="13441">MKYNKELLKGTTPMLVLTLLSTKDMYGYEIIKKMEEISNYSLSVKQGSLYPILHNLEEDGCLVAYWEETNSDRKKKFYHITDLGLKKLDYLINEWNHYSESIYSVINRKKIYD</sequence>
<gene>
    <name evidence="2" type="ORF">DXD79_15260</name>
</gene>
<dbReference type="Proteomes" id="UP000263014">
    <property type="component" value="Unassembled WGS sequence"/>
</dbReference>
<dbReference type="AlphaFoldDB" id="A0A374P9F2"/>
<proteinExistence type="predicted"/>
<dbReference type="InterPro" id="IPR052509">
    <property type="entry name" value="Metal_resp_DNA-bind_regulator"/>
</dbReference>
<dbReference type="InterPro" id="IPR036388">
    <property type="entry name" value="WH-like_DNA-bd_sf"/>
</dbReference>
<dbReference type="Gene3D" id="1.10.10.10">
    <property type="entry name" value="Winged helix-like DNA-binding domain superfamily/Winged helix DNA-binding domain"/>
    <property type="match status" value="1"/>
</dbReference>
<dbReference type="Pfam" id="PF03551">
    <property type="entry name" value="PadR"/>
    <property type="match status" value="1"/>
</dbReference>
<reference evidence="2 3" key="1">
    <citation type="submission" date="2018-08" db="EMBL/GenBank/DDBJ databases">
        <title>A genome reference for cultivated species of the human gut microbiota.</title>
        <authorList>
            <person name="Zou Y."/>
            <person name="Xue W."/>
            <person name="Luo G."/>
        </authorList>
    </citation>
    <scope>NUCLEOTIDE SEQUENCE [LARGE SCALE GENOMIC DNA]</scope>
    <source>
        <strain evidence="2 3">TM09-12</strain>
    </source>
</reference>
<dbReference type="PANTHER" id="PTHR33169">
    <property type="entry name" value="PADR-FAMILY TRANSCRIPTIONAL REGULATOR"/>
    <property type="match status" value="1"/>
</dbReference>
<comment type="caution">
    <text evidence="2">The sequence shown here is derived from an EMBL/GenBank/DDBJ whole genome shotgun (WGS) entry which is preliminary data.</text>
</comment>
<evidence type="ECO:0000313" key="2">
    <source>
        <dbReference type="EMBL" id="RGJ03788.1"/>
    </source>
</evidence>
<dbReference type="InterPro" id="IPR036390">
    <property type="entry name" value="WH_DNA-bd_sf"/>
</dbReference>
<feature type="domain" description="Transcription regulator PadR N-terminal" evidence="1">
    <location>
        <begin position="16"/>
        <end position="88"/>
    </location>
</feature>
<dbReference type="EMBL" id="QSON01000006">
    <property type="protein sequence ID" value="RGJ03788.1"/>
    <property type="molecule type" value="Genomic_DNA"/>
</dbReference>